<sequence length="268" mass="29161">MKIIAVTNIKGGVGKTTTAVNLAFLSAAAGFATVLWDLDPQGAATYILRAEGGEGASAKKLVAGKRELPELLVPTAHPRLDVIPAHFSYRNFDVHLSTKKRPTERLLRMSGPLSEKYDVLFLDCPPGISLLSENVLRAADAVIVPMLPTPLSVRMLSQLNEFIGSQGWTDIVVLPFFSMVDRRKGLHEAVIASVREQQPSMLVTEIKYASEIERMTLRRAPLPAYAPKSAEGQAYSALWNEIAARIGMTTRLSEPARVDESAAPLVIS</sequence>
<dbReference type="Proteomes" id="UP001595904">
    <property type="component" value="Unassembled WGS sequence"/>
</dbReference>
<evidence type="ECO:0000313" key="2">
    <source>
        <dbReference type="EMBL" id="MFC4314349.1"/>
    </source>
</evidence>
<dbReference type="CDD" id="cd02042">
    <property type="entry name" value="ParAB_family"/>
    <property type="match status" value="1"/>
</dbReference>
<accession>A0ABV8T7C1</accession>
<organism evidence="2 3">
    <name type="scientific">Steroidobacter flavus</name>
    <dbReference type="NCBI Taxonomy" id="1842136"/>
    <lineage>
        <taxon>Bacteria</taxon>
        <taxon>Pseudomonadati</taxon>
        <taxon>Pseudomonadota</taxon>
        <taxon>Gammaproteobacteria</taxon>
        <taxon>Steroidobacterales</taxon>
        <taxon>Steroidobacteraceae</taxon>
        <taxon>Steroidobacter</taxon>
    </lineage>
</organism>
<dbReference type="InterPro" id="IPR050678">
    <property type="entry name" value="DNA_Partitioning_ATPase"/>
</dbReference>
<dbReference type="InterPro" id="IPR025669">
    <property type="entry name" value="AAA_dom"/>
</dbReference>
<evidence type="ECO:0000313" key="3">
    <source>
        <dbReference type="Proteomes" id="UP001595904"/>
    </source>
</evidence>
<feature type="domain" description="AAA" evidence="1">
    <location>
        <begin position="1"/>
        <end position="163"/>
    </location>
</feature>
<evidence type="ECO:0000259" key="1">
    <source>
        <dbReference type="Pfam" id="PF13614"/>
    </source>
</evidence>
<proteinExistence type="predicted"/>
<dbReference type="Gene3D" id="3.40.50.300">
    <property type="entry name" value="P-loop containing nucleotide triphosphate hydrolases"/>
    <property type="match status" value="1"/>
</dbReference>
<dbReference type="PANTHER" id="PTHR13696">
    <property type="entry name" value="P-LOOP CONTAINING NUCLEOSIDE TRIPHOSPHATE HYDROLASE"/>
    <property type="match status" value="1"/>
</dbReference>
<dbReference type="RefSeq" id="WP_380605453.1">
    <property type="nucleotide sequence ID" value="NZ_JBHSDU010000015.1"/>
</dbReference>
<gene>
    <name evidence="2" type="ORF">ACFPN2_35115</name>
</gene>
<comment type="caution">
    <text evidence="2">The sequence shown here is derived from an EMBL/GenBank/DDBJ whole genome shotgun (WGS) entry which is preliminary data.</text>
</comment>
<reference evidence="3" key="1">
    <citation type="journal article" date="2019" name="Int. J. Syst. Evol. Microbiol.">
        <title>The Global Catalogue of Microorganisms (GCM) 10K type strain sequencing project: providing services to taxonomists for standard genome sequencing and annotation.</title>
        <authorList>
            <consortium name="The Broad Institute Genomics Platform"/>
            <consortium name="The Broad Institute Genome Sequencing Center for Infectious Disease"/>
            <person name="Wu L."/>
            <person name="Ma J."/>
        </authorList>
    </citation>
    <scope>NUCLEOTIDE SEQUENCE [LARGE SCALE GENOMIC DNA]</scope>
    <source>
        <strain evidence="3">CGMCC 1.10759</strain>
    </source>
</reference>
<name>A0ABV8T7C1_9GAMM</name>
<protein>
    <submittedName>
        <fullName evidence="2">ParA family protein</fullName>
    </submittedName>
</protein>
<dbReference type="PANTHER" id="PTHR13696:SF52">
    <property type="entry name" value="PARA FAMILY PROTEIN CT_582"/>
    <property type="match status" value="1"/>
</dbReference>
<dbReference type="EMBL" id="JBHSDU010000015">
    <property type="protein sequence ID" value="MFC4314349.1"/>
    <property type="molecule type" value="Genomic_DNA"/>
</dbReference>
<dbReference type="SUPFAM" id="SSF52540">
    <property type="entry name" value="P-loop containing nucleoside triphosphate hydrolases"/>
    <property type="match status" value="1"/>
</dbReference>
<dbReference type="InterPro" id="IPR027417">
    <property type="entry name" value="P-loop_NTPase"/>
</dbReference>
<keyword evidence="3" id="KW-1185">Reference proteome</keyword>
<dbReference type="Pfam" id="PF13614">
    <property type="entry name" value="AAA_31"/>
    <property type="match status" value="1"/>
</dbReference>